<dbReference type="PANTHER" id="PTHR38846">
    <property type="entry name" value="C3H1-TYPE DOMAIN-CONTAINING PROTEIN"/>
    <property type="match status" value="1"/>
</dbReference>
<accession>A0A9P4HV54</accession>
<feature type="non-terminal residue" evidence="1">
    <location>
        <position position="146"/>
    </location>
</feature>
<evidence type="ECO:0000313" key="2">
    <source>
        <dbReference type="Proteomes" id="UP000799776"/>
    </source>
</evidence>
<dbReference type="OrthoDB" id="6105938at2759"/>
<evidence type="ECO:0000313" key="1">
    <source>
        <dbReference type="EMBL" id="KAF2088630.1"/>
    </source>
</evidence>
<reference evidence="1" key="1">
    <citation type="journal article" date="2020" name="Stud. Mycol.">
        <title>101 Dothideomycetes genomes: a test case for predicting lifestyles and emergence of pathogens.</title>
        <authorList>
            <person name="Haridas S."/>
            <person name="Albert R."/>
            <person name="Binder M."/>
            <person name="Bloem J."/>
            <person name="Labutti K."/>
            <person name="Salamov A."/>
            <person name="Andreopoulos B."/>
            <person name="Baker S."/>
            <person name="Barry K."/>
            <person name="Bills G."/>
            <person name="Bluhm B."/>
            <person name="Cannon C."/>
            <person name="Castanera R."/>
            <person name="Culley D."/>
            <person name="Daum C."/>
            <person name="Ezra D."/>
            <person name="Gonzalez J."/>
            <person name="Henrissat B."/>
            <person name="Kuo A."/>
            <person name="Liang C."/>
            <person name="Lipzen A."/>
            <person name="Lutzoni F."/>
            <person name="Magnuson J."/>
            <person name="Mondo S."/>
            <person name="Nolan M."/>
            <person name="Ohm R."/>
            <person name="Pangilinan J."/>
            <person name="Park H.-J."/>
            <person name="Ramirez L."/>
            <person name="Alfaro M."/>
            <person name="Sun H."/>
            <person name="Tritt A."/>
            <person name="Yoshinaga Y."/>
            <person name="Zwiers L.-H."/>
            <person name="Turgeon B."/>
            <person name="Goodwin S."/>
            <person name="Spatafora J."/>
            <person name="Crous P."/>
            <person name="Grigoriev I."/>
        </authorList>
    </citation>
    <scope>NUCLEOTIDE SEQUENCE</scope>
    <source>
        <strain evidence="1">CBS 121410</strain>
    </source>
</reference>
<keyword evidence="2" id="KW-1185">Reference proteome</keyword>
<sequence length="146" mass="16642">NAYFDQFTGFDTNPRSTLRHQFAHLASTLGWKEGSKEWKCGRAKLFGEEFASIFGSEGTLAEWQRFCASVGIEGIPDTVKKCKKALRRNVHVNIINLLEHQRNPAVPLITYGSYRVFRSSISQPSMCFPRTAAKENEFLTQLLRKL</sequence>
<protein>
    <submittedName>
        <fullName evidence="1">Uncharacterized protein</fullName>
    </submittedName>
</protein>
<dbReference type="AlphaFoldDB" id="A0A9P4HV54"/>
<organism evidence="1 2">
    <name type="scientific">Saccharata proteae CBS 121410</name>
    <dbReference type="NCBI Taxonomy" id="1314787"/>
    <lineage>
        <taxon>Eukaryota</taxon>
        <taxon>Fungi</taxon>
        <taxon>Dikarya</taxon>
        <taxon>Ascomycota</taxon>
        <taxon>Pezizomycotina</taxon>
        <taxon>Dothideomycetes</taxon>
        <taxon>Dothideomycetes incertae sedis</taxon>
        <taxon>Botryosphaeriales</taxon>
        <taxon>Saccharataceae</taxon>
        <taxon>Saccharata</taxon>
    </lineage>
</organism>
<name>A0A9P4HV54_9PEZI</name>
<gene>
    <name evidence="1" type="ORF">K490DRAFT_11082</name>
</gene>
<comment type="caution">
    <text evidence="1">The sequence shown here is derived from an EMBL/GenBank/DDBJ whole genome shotgun (WGS) entry which is preliminary data.</text>
</comment>
<dbReference type="Proteomes" id="UP000799776">
    <property type="component" value="Unassembled WGS sequence"/>
</dbReference>
<dbReference type="EMBL" id="ML978716">
    <property type="protein sequence ID" value="KAF2088630.1"/>
    <property type="molecule type" value="Genomic_DNA"/>
</dbReference>
<dbReference type="PANTHER" id="PTHR38846:SF1">
    <property type="entry name" value="C3H1-TYPE DOMAIN-CONTAINING PROTEIN"/>
    <property type="match status" value="1"/>
</dbReference>
<feature type="non-terminal residue" evidence="1">
    <location>
        <position position="1"/>
    </location>
</feature>
<proteinExistence type="predicted"/>